<organism evidence="1 2">
    <name type="scientific">Rhizophagus clarus</name>
    <dbReference type="NCBI Taxonomy" id="94130"/>
    <lineage>
        <taxon>Eukaryota</taxon>
        <taxon>Fungi</taxon>
        <taxon>Fungi incertae sedis</taxon>
        <taxon>Mucoromycota</taxon>
        <taxon>Glomeromycotina</taxon>
        <taxon>Glomeromycetes</taxon>
        <taxon>Glomerales</taxon>
        <taxon>Glomeraceae</taxon>
        <taxon>Rhizophagus</taxon>
    </lineage>
</organism>
<dbReference type="Proteomes" id="UP000615446">
    <property type="component" value="Unassembled WGS sequence"/>
</dbReference>
<dbReference type="EMBL" id="BLAL01000274">
    <property type="protein sequence ID" value="GES98661.1"/>
    <property type="molecule type" value="Genomic_DNA"/>
</dbReference>
<reference evidence="1" key="1">
    <citation type="submission" date="2019-10" db="EMBL/GenBank/DDBJ databases">
        <title>Conservation and host-specific expression of non-tandemly repeated heterogenous ribosome RNA gene in arbuscular mycorrhizal fungi.</title>
        <authorList>
            <person name="Maeda T."/>
            <person name="Kobayashi Y."/>
            <person name="Nakagawa T."/>
            <person name="Ezawa T."/>
            <person name="Yamaguchi K."/>
            <person name="Bino T."/>
            <person name="Nishimoto Y."/>
            <person name="Shigenobu S."/>
            <person name="Kawaguchi M."/>
        </authorList>
    </citation>
    <scope>NUCLEOTIDE SEQUENCE</scope>
    <source>
        <strain evidence="1">HR1</strain>
    </source>
</reference>
<name>A0A8H3R0C2_9GLOM</name>
<dbReference type="OrthoDB" id="2419896at2759"/>
<gene>
    <name evidence="1" type="ORF">RCL2_002519500</name>
</gene>
<evidence type="ECO:0000313" key="2">
    <source>
        <dbReference type="Proteomes" id="UP000615446"/>
    </source>
</evidence>
<evidence type="ECO:0000313" key="1">
    <source>
        <dbReference type="EMBL" id="GES98661.1"/>
    </source>
</evidence>
<accession>A0A8H3R0C2</accession>
<comment type="caution">
    <text evidence="1">The sequence shown here is derived from an EMBL/GenBank/DDBJ whole genome shotgun (WGS) entry which is preliminary data.</text>
</comment>
<proteinExistence type="predicted"/>
<sequence length="153" mass="17747">MPPLPSLITQYIVRKELGDEEGRKIWFSNKKDHIIQHFKRYPNFLARTEEEEREEIFALLQPNIDNNTPKLIPQKRSSKELFNFLNLFLKLPDRHVLGGDVLKQVVDDADKAMETALKEDPVGITLTFDEWTNIKNEQLLGTVLLSSEGKPYV</sequence>
<dbReference type="AlphaFoldDB" id="A0A8H3R0C2"/>
<protein>
    <submittedName>
        <fullName evidence="1">Uncharacterized protein</fullName>
    </submittedName>
</protein>